<proteinExistence type="predicted"/>
<evidence type="ECO:0000256" key="1">
    <source>
        <dbReference type="SAM" id="MobiDB-lite"/>
    </source>
</evidence>
<dbReference type="EMBL" id="BJWL01000029">
    <property type="protein sequence ID" value="GFZ21353.1"/>
    <property type="molecule type" value="Genomic_DNA"/>
</dbReference>
<feature type="region of interest" description="Disordered" evidence="1">
    <location>
        <begin position="61"/>
        <end position="127"/>
    </location>
</feature>
<dbReference type="OrthoDB" id="8062037at2759"/>
<dbReference type="AlphaFoldDB" id="A0A7J0HE20"/>
<evidence type="ECO:0000313" key="3">
    <source>
        <dbReference type="Proteomes" id="UP000585474"/>
    </source>
</evidence>
<protein>
    <submittedName>
        <fullName evidence="2">Uncharacterized protein</fullName>
    </submittedName>
</protein>
<organism evidence="2 3">
    <name type="scientific">Actinidia rufa</name>
    <dbReference type="NCBI Taxonomy" id="165716"/>
    <lineage>
        <taxon>Eukaryota</taxon>
        <taxon>Viridiplantae</taxon>
        <taxon>Streptophyta</taxon>
        <taxon>Embryophyta</taxon>
        <taxon>Tracheophyta</taxon>
        <taxon>Spermatophyta</taxon>
        <taxon>Magnoliopsida</taxon>
        <taxon>eudicotyledons</taxon>
        <taxon>Gunneridae</taxon>
        <taxon>Pentapetalae</taxon>
        <taxon>asterids</taxon>
        <taxon>Ericales</taxon>
        <taxon>Actinidiaceae</taxon>
        <taxon>Actinidia</taxon>
    </lineage>
</organism>
<comment type="caution">
    <text evidence="2">The sequence shown here is derived from an EMBL/GenBank/DDBJ whole genome shotgun (WGS) entry which is preliminary data.</text>
</comment>
<keyword evidence="3" id="KW-1185">Reference proteome</keyword>
<dbReference type="Proteomes" id="UP000585474">
    <property type="component" value="Unassembled WGS sequence"/>
</dbReference>
<name>A0A7J0HE20_9ERIC</name>
<gene>
    <name evidence="2" type="ORF">Acr_29g0005150</name>
</gene>
<feature type="compositionally biased region" description="Basic and acidic residues" evidence="1">
    <location>
        <begin position="74"/>
        <end position="84"/>
    </location>
</feature>
<evidence type="ECO:0000313" key="2">
    <source>
        <dbReference type="EMBL" id="GFZ21353.1"/>
    </source>
</evidence>
<reference evidence="2 3" key="1">
    <citation type="submission" date="2019-07" db="EMBL/GenBank/DDBJ databases">
        <title>De Novo Assembly of kiwifruit Actinidia rufa.</title>
        <authorList>
            <person name="Sugita-Konishi S."/>
            <person name="Sato K."/>
            <person name="Mori E."/>
            <person name="Abe Y."/>
            <person name="Kisaki G."/>
            <person name="Hamano K."/>
            <person name="Suezawa K."/>
            <person name="Otani M."/>
            <person name="Fukuda T."/>
            <person name="Manabe T."/>
            <person name="Gomi K."/>
            <person name="Tabuchi M."/>
            <person name="Akimitsu K."/>
            <person name="Kataoka I."/>
        </authorList>
    </citation>
    <scope>NUCLEOTIDE SEQUENCE [LARGE SCALE GENOMIC DNA]</scope>
    <source>
        <strain evidence="3">cv. Fuchu</strain>
    </source>
</reference>
<accession>A0A7J0HE20</accession>
<feature type="compositionally biased region" description="Low complexity" evidence="1">
    <location>
        <begin position="102"/>
        <end position="111"/>
    </location>
</feature>
<sequence length="127" mass="13793">MFDPFSFLHSHLSNLASGGVNIDFVIANDSDELGFQLPANLGHYFIGPGLEQLIQQLTENDPQPLWHPGSFQVGRRESPKRDVCLNEFPTDDPDYESTREASGSGNSDMRSGSGGGGSHSGFRITLP</sequence>